<evidence type="ECO:0000256" key="2">
    <source>
        <dbReference type="SAM" id="MobiDB-lite"/>
    </source>
</evidence>
<proteinExistence type="predicted"/>
<dbReference type="RefSeq" id="WP_147164620.1">
    <property type="nucleotide sequence ID" value="NZ_BJZO01000091.1"/>
</dbReference>
<protein>
    <submittedName>
        <fullName evidence="3">Uncharacterized protein</fullName>
    </submittedName>
</protein>
<evidence type="ECO:0000313" key="4">
    <source>
        <dbReference type="Proteomes" id="UP000321567"/>
    </source>
</evidence>
<keyword evidence="1" id="KW-0175">Coiled coil</keyword>
<dbReference type="EMBL" id="BJZO01000091">
    <property type="protein sequence ID" value="GEO82592.1"/>
    <property type="molecule type" value="Genomic_DNA"/>
</dbReference>
<evidence type="ECO:0000313" key="3">
    <source>
        <dbReference type="EMBL" id="GEO82592.1"/>
    </source>
</evidence>
<dbReference type="AlphaFoldDB" id="A0A512HAX1"/>
<organism evidence="3 4">
    <name type="scientific">Pararhodospirillum oryzae</name>
    <dbReference type="NCBI Taxonomy" id="478448"/>
    <lineage>
        <taxon>Bacteria</taxon>
        <taxon>Pseudomonadati</taxon>
        <taxon>Pseudomonadota</taxon>
        <taxon>Alphaproteobacteria</taxon>
        <taxon>Rhodospirillales</taxon>
        <taxon>Rhodospirillaceae</taxon>
        <taxon>Pararhodospirillum</taxon>
    </lineage>
</organism>
<keyword evidence="4" id="KW-1185">Reference proteome</keyword>
<evidence type="ECO:0000256" key="1">
    <source>
        <dbReference type="SAM" id="Coils"/>
    </source>
</evidence>
<feature type="region of interest" description="Disordered" evidence="2">
    <location>
        <begin position="47"/>
        <end position="78"/>
    </location>
</feature>
<gene>
    <name evidence="3" type="ORF">ROR02_27230</name>
</gene>
<comment type="caution">
    <text evidence="3">The sequence shown here is derived from an EMBL/GenBank/DDBJ whole genome shotgun (WGS) entry which is preliminary data.</text>
</comment>
<feature type="coiled-coil region" evidence="1">
    <location>
        <begin position="81"/>
        <end position="136"/>
    </location>
</feature>
<dbReference type="Proteomes" id="UP000321567">
    <property type="component" value="Unassembled WGS sequence"/>
</dbReference>
<sequence length="144" mass="15427">METTPLSYAALAERLGKTVDAVRKIARRRGWRVSLDNRGKAIVHVPLADLEDTNPPATPATVEPPTTRPPPGGHMDAGALVDALTHERDRLAADLAEVRSALADALAEAKTARDEAHKAEVEAAELRGELRAVQGRGFWGKLLG</sequence>
<accession>A0A512HAX1</accession>
<feature type="compositionally biased region" description="Low complexity" evidence="2">
    <location>
        <begin position="53"/>
        <end position="65"/>
    </location>
</feature>
<dbReference type="OrthoDB" id="8242342at2"/>
<name>A0A512HAX1_9PROT</name>
<reference evidence="3 4" key="1">
    <citation type="submission" date="2019-07" db="EMBL/GenBank/DDBJ databases">
        <title>Whole genome shotgun sequence of Rhodospirillum oryzae NBRC 107573.</title>
        <authorList>
            <person name="Hosoyama A."/>
            <person name="Uohara A."/>
            <person name="Ohji S."/>
            <person name="Ichikawa N."/>
        </authorList>
    </citation>
    <scope>NUCLEOTIDE SEQUENCE [LARGE SCALE GENOMIC DNA]</scope>
    <source>
        <strain evidence="3 4">NBRC 107573</strain>
    </source>
</reference>